<comment type="caution">
    <text evidence="1">The sequence shown here is derived from an EMBL/GenBank/DDBJ whole genome shotgun (WGS) entry which is preliminary data.</text>
</comment>
<proteinExistence type="predicted"/>
<dbReference type="EMBL" id="CM042042">
    <property type="protein sequence ID" value="KAI3704690.1"/>
    <property type="molecule type" value="Genomic_DNA"/>
</dbReference>
<dbReference type="Proteomes" id="UP001056120">
    <property type="component" value="Linkage Group LG25"/>
</dbReference>
<accession>A0ACB9A439</accession>
<reference evidence="2" key="1">
    <citation type="journal article" date="2022" name="Mol. Ecol. Resour.">
        <title>The genomes of chicory, endive, great burdock and yacon provide insights into Asteraceae palaeo-polyploidization history and plant inulin production.</title>
        <authorList>
            <person name="Fan W."/>
            <person name="Wang S."/>
            <person name="Wang H."/>
            <person name="Wang A."/>
            <person name="Jiang F."/>
            <person name="Liu H."/>
            <person name="Zhao H."/>
            <person name="Xu D."/>
            <person name="Zhang Y."/>
        </authorList>
    </citation>
    <scope>NUCLEOTIDE SEQUENCE [LARGE SCALE GENOMIC DNA]</scope>
    <source>
        <strain evidence="2">cv. Yunnan</strain>
    </source>
</reference>
<organism evidence="1 2">
    <name type="scientific">Smallanthus sonchifolius</name>
    <dbReference type="NCBI Taxonomy" id="185202"/>
    <lineage>
        <taxon>Eukaryota</taxon>
        <taxon>Viridiplantae</taxon>
        <taxon>Streptophyta</taxon>
        <taxon>Embryophyta</taxon>
        <taxon>Tracheophyta</taxon>
        <taxon>Spermatophyta</taxon>
        <taxon>Magnoliopsida</taxon>
        <taxon>eudicotyledons</taxon>
        <taxon>Gunneridae</taxon>
        <taxon>Pentapetalae</taxon>
        <taxon>asterids</taxon>
        <taxon>campanulids</taxon>
        <taxon>Asterales</taxon>
        <taxon>Asteraceae</taxon>
        <taxon>Asteroideae</taxon>
        <taxon>Heliantheae alliance</taxon>
        <taxon>Millerieae</taxon>
        <taxon>Smallanthus</taxon>
    </lineage>
</organism>
<keyword evidence="2" id="KW-1185">Reference proteome</keyword>
<reference evidence="1 2" key="2">
    <citation type="journal article" date="2022" name="Mol. Ecol. Resour.">
        <title>The genomes of chicory, endive, great burdock and yacon provide insights into Asteraceae paleo-polyploidization history and plant inulin production.</title>
        <authorList>
            <person name="Fan W."/>
            <person name="Wang S."/>
            <person name="Wang H."/>
            <person name="Wang A."/>
            <person name="Jiang F."/>
            <person name="Liu H."/>
            <person name="Zhao H."/>
            <person name="Xu D."/>
            <person name="Zhang Y."/>
        </authorList>
    </citation>
    <scope>NUCLEOTIDE SEQUENCE [LARGE SCALE GENOMIC DNA]</scope>
    <source>
        <strain evidence="2">cv. Yunnan</strain>
        <tissue evidence="1">Leaves</tissue>
    </source>
</reference>
<protein>
    <submittedName>
        <fullName evidence="1">Uncharacterized protein</fullName>
    </submittedName>
</protein>
<sequence length="160" mass="17678">MQKAVPFLKRTIKVMVNQDVFFGDCFVIGDLGCSSGTNTLLVASNIIDTVHEVFQVPFMKGSFLKRVCTLFTPLIVFTGFLSRSSLDPSSDDSNSFWELLTILLLEMLEECLEAGFHSFSLNPLVNGCGVFLQSFKDGFLSLSLDLPGPSYFASPEKKNN</sequence>
<evidence type="ECO:0000313" key="1">
    <source>
        <dbReference type="EMBL" id="KAI3704690.1"/>
    </source>
</evidence>
<evidence type="ECO:0000313" key="2">
    <source>
        <dbReference type="Proteomes" id="UP001056120"/>
    </source>
</evidence>
<gene>
    <name evidence="1" type="ORF">L1987_74917</name>
</gene>
<name>A0ACB9A439_9ASTR</name>